<dbReference type="FunCoup" id="A0A146GD66">
    <property type="interactions" value="224"/>
</dbReference>
<dbReference type="SUPFAM" id="SSF51735">
    <property type="entry name" value="NAD(P)-binding Rossmann-fold domains"/>
    <property type="match status" value="1"/>
</dbReference>
<comment type="caution">
    <text evidence="1">The sequence shown here is derived from an EMBL/GenBank/DDBJ whole genome shotgun (WGS) entry which is preliminary data.</text>
</comment>
<evidence type="ECO:0000313" key="1">
    <source>
        <dbReference type="EMBL" id="GAT35509.1"/>
    </source>
</evidence>
<gene>
    <name evidence="1" type="ORF">TSACC_3576</name>
</gene>
<evidence type="ECO:0000313" key="2">
    <source>
        <dbReference type="Proteomes" id="UP000076023"/>
    </source>
</evidence>
<reference evidence="2" key="1">
    <citation type="journal article" date="2017" name="Genome Announc.">
        <title>Draft Genome Sequence of Terrimicrobium sacchariphilum NM-5T, a Facultative Anaerobic Soil Bacterium of the Class Spartobacteria.</title>
        <authorList>
            <person name="Qiu Y.L."/>
            <person name="Tourlousse D.M."/>
            <person name="Matsuura N."/>
            <person name="Ohashi A."/>
            <person name="Sekiguchi Y."/>
        </authorList>
    </citation>
    <scope>NUCLEOTIDE SEQUENCE [LARGE SCALE GENOMIC DNA]</scope>
    <source>
        <strain evidence="2">NM-5</strain>
    </source>
</reference>
<dbReference type="PANTHER" id="PTHR48079:SF6">
    <property type="entry name" value="NAD(P)-BINDING DOMAIN-CONTAINING PROTEIN-RELATED"/>
    <property type="match status" value="1"/>
</dbReference>
<dbReference type="GO" id="GO:0004029">
    <property type="term" value="F:aldehyde dehydrogenase (NAD+) activity"/>
    <property type="evidence" value="ECO:0007669"/>
    <property type="project" value="TreeGrafter"/>
</dbReference>
<evidence type="ECO:0008006" key="3">
    <source>
        <dbReference type="Google" id="ProtNLM"/>
    </source>
</evidence>
<proteinExistence type="predicted"/>
<dbReference type="InterPro" id="IPR036291">
    <property type="entry name" value="NAD(P)-bd_dom_sf"/>
</dbReference>
<dbReference type="AlphaFoldDB" id="A0A146GD66"/>
<dbReference type="PANTHER" id="PTHR48079">
    <property type="entry name" value="PROTEIN YEEZ"/>
    <property type="match status" value="1"/>
</dbReference>
<protein>
    <recommendedName>
        <fullName evidence="3">Nucleoside-diphosphate-sugar epimerase</fullName>
    </recommendedName>
</protein>
<keyword evidence="2" id="KW-1185">Reference proteome</keyword>
<organism evidence="1 2">
    <name type="scientific">Terrimicrobium sacchariphilum</name>
    <dbReference type="NCBI Taxonomy" id="690879"/>
    <lineage>
        <taxon>Bacteria</taxon>
        <taxon>Pseudomonadati</taxon>
        <taxon>Verrucomicrobiota</taxon>
        <taxon>Terrimicrobiia</taxon>
        <taxon>Terrimicrobiales</taxon>
        <taxon>Terrimicrobiaceae</taxon>
        <taxon>Terrimicrobium</taxon>
    </lineage>
</organism>
<accession>A0A146GD66</accession>
<dbReference type="InParanoid" id="A0A146GD66"/>
<dbReference type="Proteomes" id="UP000076023">
    <property type="component" value="Unassembled WGS sequence"/>
</dbReference>
<dbReference type="InterPro" id="IPR051783">
    <property type="entry name" value="NAD(P)-dependent_oxidoreduct"/>
</dbReference>
<dbReference type="STRING" id="690879.TSACC_3576"/>
<dbReference type="Gene3D" id="3.40.50.720">
    <property type="entry name" value="NAD(P)-binding Rossmann-like Domain"/>
    <property type="match status" value="1"/>
</dbReference>
<dbReference type="EMBL" id="BDCO01000003">
    <property type="protein sequence ID" value="GAT35509.1"/>
    <property type="molecule type" value="Genomic_DNA"/>
</dbReference>
<name>A0A146GD66_TERSA</name>
<dbReference type="GO" id="GO:0005737">
    <property type="term" value="C:cytoplasm"/>
    <property type="evidence" value="ECO:0007669"/>
    <property type="project" value="TreeGrafter"/>
</dbReference>
<sequence>MRRLAGKPYEVRSQDLTQEFLLDAPWRGADALIYAVSTRGGDVEAYRMAYLEGFLNSLAAAKPRRSLFVSSTSVYAQRDGEWVTEDSPSDPPRDTGRILRDAEGVALASGGYVARLAGLYGPKRSVLLKRYLAKEAALDGEGSRWINQIHRDDAARALFHLYAHRCAPGIYNVADDQPATQRDVYQWIADFLGGALPAPAQGDVVRRRGASNKRVSNAKLKAAGWTPLFPAYRVALPDLVRAEE</sequence>